<evidence type="ECO:0000256" key="1">
    <source>
        <dbReference type="SAM" id="MobiDB-lite"/>
    </source>
</evidence>
<feature type="compositionally biased region" description="Acidic residues" evidence="1">
    <location>
        <begin position="170"/>
        <end position="180"/>
    </location>
</feature>
<feature type="region of interest" description="Disordered" evidence="1">
    <location>
        <begin position="134"/>
        <end position="235"/>
    </location>
</feature>
<name>A0A4S8LLK1_DENBC</name>
<accession>A0A4S8LLK1</accession>
<feature type="compositionally biased region" description="Basic and acidic residues" evidence="1">
    <location>
        <begin position="211"/>
        <end position="233"/>
    </location>
</feature>
<gene>
    <name evidence="2" type="ORF">K435DRAFT_802272</name>
</gene>
<reference evidence="2 3" key="1">
    <citation type="journal article" date="2019" name="Nat. Ecol. Evol.">
        <title>Megaphylogeny resolves global patterns of mushroom evolution.</title>
        <authorList>
            <person name="Varga T."/>
            <person name="Krizsan K."/>
            <person name="Foldi C."/>
            <person name="Dima B."/>
            <person name="Sanchez-Garcia M."/>
            <person name="Sanchez-Ramirez S."/>
            <person name="Szollosi G.J."/>
            <person name="Szarkandi J.G."/>
            <person name="Papp V."/>
            <person name="Albert L."/>
            <person name="Andreopoulos W."/>
            <person name="Angelini C."/>
            <person name="Antonin V."/>
            <person name="Barry K.W."/>
            <person name="Bougher N.L."/>
            <person name="Buchanan P."/>
            <person name="Buyck B."/>
            <person name="Bense V."/>
            <person name="Catcheside P."/>
            <person name="Chovatia M."/>
            <person name="Cooper J."/>
            <person name="Damon W."/>
            <person name="Desjardin D."/>
            <person name="Finy P."/>
            <person name="Geml J."/>
            <person name="Haridas S."/>
            <person name="Hughes K."/>
            <person name="Justo A."/>
            <person name="Karasinski D."/>
            <person name="Kautmanova I."/>
            <person name="Kiss B."/>
            <person name="Kocsube S."/>
            <person name="Kotiranta H."/>
            <person name="LaButti K.M."/>
            <person name="Lechner B.E."/>
            <person name="Liimatainen K."/>
            <person name="Lipzen A."/>
            <person name="Lukacs Z."/>
            <person name="Mihaltcheva S."/>
            <person name="Morgado L.N."/>
            <person name="Niskanen T."/>
            <person name="Noordeloos M.E."/>
            <person name="Ohm R.A."/>
            <person name="Ortiz-Santana B."/>
            <person name="Ovrebo C."/>
            <person name="Racz N."/>
            <person name="Riley R."/>
            <person name="Savchenko A."/>
            <person name="Shiryaev A."/>
            <person name="Soop K."/>
            <person name="Spirin V."/>
            <person name="Szebenyi C."/>
            <person name="Tomsovsky M."/>
            <person name="Tulloss R.E."/>
            <person name="Uehling J."/>
            <person name="Grigoriev I.V."/>
            <person name="Vagvolgyi C."/>
            <person name="Papp T."/>
            <person name="Martin F.M."/>
            <person name="Miettinen O."/>
            <person name="Hibbett D.S."/>
            <person name="Nagy L.G."/>
        </authorList>
    </citation>
    <scope>NUCLEOTIDE SEQUENCE [LARGE SCALE GENOMIC DNA]</scope>
    <source>
        <strain evidence="2 3">CBS 962.96</strain>
    </source>
</reference>
<evidence type="ECO:0000313" key="3">
    <source>
        <dbReference type="Proteomes" id="UP000297245"/>
    </source>
</evidence>
<sequence length="252" mass="28741">MPWNLRQPSPAEYTIFDMHGLAMDRERLPFPDPLVRYDLPWLYAPRPEQKAGLAMGIKLDYNLAKPPSCGLNADHLHNVTFDWETGQLRRTDQNICTCACDIVMWELSNQDRALLQAGMEAWEPVTEDELRALERQQEEESSDNGDNDATDSEVDENGDEDSDTNSSEAVDSDEEEEEEEGLRTPKPAKPQASTSQTIQPPSVSSTRVPKRARDDEGIEDRHSKRARQSEREASWSYIEYQEDGKTVIEIRD</sequence>
<dbReference type="AlphaFoldDB" id="A0A4S8LLK1"/>
<protein>
    <submittedName>
        <fullName evidence="2">Uncharacterized protein</fullName>
    </submittedName>
</protein>
<dbReference type="EMBL" id="ML179346">
    <property type="protein sequence ID" value="THU90077.1"/>
    <property type="molecule type" value="Genomic_DNA"/>
</dbReference>
<evidence type="ECO:0000313" key="2">
    <source>
        <dbReference type="EMBL" id="THU90077.1"/>
    </source>
</evidence>
<keyword evidence="3" id="KW-1185">Reference proteome</keyword>
<feature type="compositionally biased region" description="Acidic residues" evidence="1">
    <location>
        <begin position="139"/>
        <end position="163"/>
    </location>
</feature>
<organism evidence="2 3">
    <name type="scientific">Dendrothele bispora (strain CBS 962.96)</name>
    <dbReference type="NCBI Taxonomy" id="1314807"/>
    <lineage>
        <taxon>Eukaryota</taxon>
        <taxon>Fungi</taxon>
        <taxon>Dikarya</taxon>
        <taxon>Basidiomycota</taxon>
        <taxon>Agaricomycotina</taxon>
        <taxon>Agaricomycetes</taxon>
        <taxon>Agaricomycetidae</taxon>
        <taxon>Agaricales</taxon>
        <taxon>Agaricales incertae sedis</taxon>
        <taxon>Dendrothele</taxon>
    </lineage>
</organism>
<proteinExistence type="predicted"/>
<feature type="compositionally biased region" description="Polar residues" evidence="1">
    <location>
        <begin position="191"/>
        <end position="207"/>
    </location>
</feature>
<dbReference type="Proteomes" id="UP000297245">
    <property type="component" value="Unassembled WGS sequence"/>
</dbReference>